<keyword evidence="1" id="KW-0732">Signal</keyword>
<dbReference type="EMBL" id="BOML01000057">
    <property type="protein sequence ID" value="GIE05644.1"/>
    <property type="molecule type" value="Genomic_DNA"/>
</dbReference>
<name>A0ABQ3Z763_9ACTN</name>
<protein>
    <recommendedName>
        <fullName evidence="4">SH3 domain-containing protein</fullName>
    </recommendedName>
</protein>
<evidence type="ECO:0000313" key="3">
    <source>
        <dbReference type="Proteomes" id="UP000637628"/>
    </source>
</evidence>
<gene>
    <name evidence="2" type="ORF">Adu01nite_69940</name>
</gene>
<comment type="caution">
    <text evidence="2">The sequence shown here is derived from an EMBL/GenBank/DDBJ whole genome shotgun (WGS) entry which is preliminary data.</text>
</comment>
<feature type="chain" id="PRO_5046107879" description="SH3 domain-containing protein" evidence="1">
    <location>
        <begin position="33"/>
        <end position="162"/>
    </location>
</feature>
<dbReference type="RefSeq" id="WP_203733500.1">
    <property type="nucleotide sequence ID" value="NZ_BAAATX010000009.1"/>
</dbReference>
<keyword evidence="3" id="KW-1185">Reference proteome</keyword>
<dbReference type="Proteomes" id="UP000637628">
    <property type="component" value="Unassembled WGS sequence"/>
</dbReference>
<accession>A0ABQ3Z763</accession>
<sequence length="162" mass="17032">MRSLLRTVAGTATLGALVTGLGVVATAGPAAASVDECTNGRNGFVSIPYNQAGNTQSYIHLGSALQTLVSLERRTINGQDRVFAKIQPRQNGSGYTRPGNQVWLDWSTTGGNGWLQCGPFSVSANNAPNTSAAQRTNSSSSWVFRACGLVDGIGGCTSWWHQ</sequence>
<proteinExistence type="predicted"/>
<evidence type="ECO:0000313" key="2">
    <source>
        <dbReference type="EMBL" id="GIE05644.1"/>
    </source>
</evidence>
<reference evidence="2 3" key="1">
    <citation type="submission" date="2021-01" db="EMBL/GenBank/DDBJ databases">
        <title>Whole genome shotgun sequence of Actinoplanes durhamensis NBRC 14914.</title>
        <authorList>
            <person name="Komaki H."/>
            <person name="Tamura T."/>
        </authorList>
    </citation>
    <scope>NUCLEOTIDE SEQUENCE [LARGE SCALE GENOMIC DNA]</scope>
    <source>
        <strain evidence="2 3">NBRC 14914</strain>
    </source>
</reference>
<evidence type="ECO:0008006" key="4">
    <source>
        <dbReference type="Google" id="ProtNLM"/>
    </source>
</evidence>
<organism evidence="2 3">
    <name type="scientific">Paractinoplanes durhamensis</name>
    <dbReference type="NCBI Taxonomy" id="113563"/>
    <lineage>
        <taxon>Bacteria</taxon>
        <taxon>Bacillati</taxon>
        <taxon>Actinomycetota</taxon>
        <taxon>Actinomycetes</taxon>
        <taxon>Micromonosporales</taxon>
        <taxon>Micromonosporaceae</taxon>
        <taxon>Paractinoplanes</taxon>
    </lineage>
</organism>
<evidence type="ECO:0000256" key="1">
    <source>
        <dbReference type="SAM" id="SignalP"/>
    </source>
</evidence>
<feature type="signal peptide" evidence="1">
    <location>
        <begin position="1"/>
        <end position="32"/>
    </location>
</feature>